<evidence type="ECO:0000313" key="2">
    <source>
        <dbReference type="EMBL" id="KAK3707896.1"/>
    </source>
</evidence>
<gene>
    <name evidence="2" type="ORF">RRG08_015653</name>
</gene>
<name>A0AAE0XSD3_9GAST</name>
<sequence length="127" mass="13773">MLEAANPDQKANPRNPTNQEAANLSKGSGLSSKENSRRRGQKQKSAVNGARRRSRRRSQESEMSDSGPNLDPSTHWGAHNSGCSTTAFKPPASPIFRTNNNNNSMHNAQQQQLSAPEASPRPPHSSS</sequence>
<keyword evidence="3" id="KW-1185">Reference proteome</keyword>
<protein>
    <submittedName>
        <fullName evidence="2">Uncharacterized protein</fullName>
    </submittedName>
</protein>
<organism evidence="2 3">
    <name type="scientific">Elysia crispata</name>
    <name type="common">lettuce slug</name>
    <dbReference type="NCBI Taxonomy" id="231223"/>
    <lineage>
        <taxon>Eukaryota</taxon>
        <taxon>Metazoa</taxon>
        <taxon>Spiralia</taxon>
        <taxon>Lophotrochozoa</taxon>
        <taxon>Mollusca</taxon>
        <taxon>Gastropoda</taxon>
        <taxon>Heterobranchia</taxon>
        <taxon>Euthyneura</taxon>
        <taxon>Panpulmonata</taxon>
        <taxon>Sacoglossa</taxon>
        <taxon>Placobranchoidea</taxon>
        <taxon>Plakobranchidae</taxon>
        <taxon>Elysia</taxon>
    </lineage>
</organism>
<dbReference type="Proteomes" id="UP001283361">
    <property type="component" value="Unassembled WGS sequence"/>
</dbReference>
<evidence type="ECO:0000313" key="3">
    <source>
        <dbReference type="Proteomes" id="UP001283361"/>
    </source>
</evidence>
<evidence type="ECO:0000256" key="1">
    <source>
        <dbReference type="SAM" id="MobiDB-lite"/>
    </source>
</evidence>
<comment type="caution">
    <text evidence="2">The sequence shown here is derived from an EMBL/GenBank/DDBJ whole genome shotgun (WGS) entry which is preliminary data.</text>
</comment>
<proteinExistence type="predicted"/>
<feature type="compositionally biased region" description="Low complexity" evidence="1">
    <location>
        <begin position="99"/>
        <end position="112"/>
    </location>
</feature>
<feature type="compositionally biased region" description="Polar residues" evidence="1">
    <location>
        <begin position="12"/>
        <end position="33"/>
    </location>
</feature>
<dbReference type="EMBL" id="JAWDGP010007706">
    <property type="protein sequence ID" value="KAK3707896.1"/>
    <property type="molecule type" value="Genomic_DNA"/>
</dbReference>
<feature type="region of interest" description="Disordered" evidence="1">
    <location>
        <begin position="1"/>
        <end position="127"/>
    </location>
</feature>
<dbReference type="AlphaFoldDB" id="A0AAE0XSD3"/>
<accession>A0AAE0XSD3</accession>
<reference evidence="2" key="1">
    <citation type="journal article" date="2023" name="G3 (Bethesda)">
        <title>A reference genome for the long-term kleptoplast-retaining sea slug Elysia crispata morphotype clarki.</title>
        <authorList>
            <person name="Eastman K.E."/>
            <person name="Pendleton A.L."/>
            <person name="Shaikh M.A."/>
            <person name="Suttiyut T."/>
            <person name="Ogas R."/>
            <person name="Tomko P."/>
            <person name="Gavelis G."/>
            <person name="Widhalm J.R."/>
            <person name="Wisecaver J.H."/>
        </authorList>
    </citation>
    <scope>NUCLEOTIDE SEQUENCE</scope>
    <source>
        <strain evidence="2">ECLA1</strain>
    </source>
</reference>